<evidence type="ECO:0000313" key="3">
    <source>
        <dbReference type="Proteomes" id="UP000552097"/>
    </source>
</evidence>
<keyword evidence="3" id="KW-1185">Reference proteome</keyword>
<gene>
    <name evidence="2" type="ORF">F4560_001659</name>
</gene>
<sequence length="33" mass="3262">MDTATPTPPDLRLLHTGLSGAGLSGGVAEGGRR</sequence>
<dbReference type="AlphaFoldDB" id="A0A7W9HH77"/>
<name>A0A7W9HH77_9PSEU</name>
<feature type="compositionally biased region" description="Gly residues" evidence="1">
    <location>
        <begin position="19"/>
        <end position="33"/>
    </location>
</feature>
<reference evidence="2 3" key="1">
    <citation type="submission" date="2020-08" db="EMBL/GenBank/DDBJ databases">
        <title>Sequencing the genomes of 1000 actinobacteria strains.</title>
        <authorList>
            <person name="Klenk H.-P."/>
        </authorList>
    </citation>
    <scope>NUCLEOTIDE SEQUENCE [LARGE SCALE GENOMIC DNA]</scope>
    <source>
        <strain evidence="2 3">DSM 45486</strain>
    </source>
</reference>
<accession>A0A7W9HH77</accession>
<feature type="region of interest" description="Disordered" evidence="1">
    <location>
        <begin position="1"/>
        <end position="33"/>
    </location>
</feature>
<organism evidence="2 3">
    <name type="scientific">Saccharothrix ecbatanensis</name>
    <dbReference type="NCBI Taxonomy" id="1105145"/>
    <lineage>
        <taxon>Bacteria</taxon>
        <taxon>Bacillati</taxon>
        <taxon>Actinomycetota</taxon>
        <taxon>Actinomycetes</taxon>
        <taxon>Pseudonocardiales</taxon>
        <taxon>Pseudonocardiaceae</taxon>
        <taxon>Saccharothrix</taxon>
    </lineage>
</organism>
<evidence type="ECO:0000256" key="1">
    <source>
        <dbReference type="SAM" id="MobiDB-lite"/>
    </source>
</evidence>
<dbReference type="Proteomes" id="UP000552097">
    <property type="component" value="Unassembled WGS sequence"/>
</dbReference>
<protein>
    <submittedName>
        <fullName evidence="2">Uncharacterized protein</fullName>
    </submittedName>
</protein>
<evidence type="ECO:0000313" key="2">
    <source>
        <dbReference type="EMBL" id="MBB5801891.1"/>
    </source>
</evidence>
<comment type="caution">
    <text evidence="2">The sequence shown here is derived from an EMBL/GenBank/DDBJ whole genome shotgun (WGS) entry which is preliminary data.</text>
</comment>
<proteinExistence type="predicted"/>
<dbReference type="EMBL" id="JACHMO010000001">
    <property type="protein sequence ID" value="MBB5801891.1"/>
    <property type="molecule type" value="Genomic_DNA"/>
</dbReference>